<dbReference type="GO" id="GO:0006508">
    <property type="term" value="P:proteolysis"/>
    <property type="evidence" value="ECO:0007669"/>
    <property type="project" value="UniProtKB-KW"/>
</dbReference>
<dbReference type="PROSITE" id="PS01180">
    <property type="entry name" value="CUB"/>
    <property type="match status" value="1"/>
</dbReference>
<evidence type="ECO:0000256" key="4">
    <source>
        <dbReference type="SAM" id="Phobius"/>
    </source>
</evidence>
<dbReference type="InterPro" id="IPR000436">
    <property type="entry name" value="Sushi_SCR_CCP_dom"/>
</dbReference>
<dbReference type="PROSITE" id="PS50923">
    <property type="entry name" value="SUSHI"/>
    <property type="match status" value="1"/>
</dbReference>
<feature type="chain" id="PRO_5007542231" evidence="5">
    <location>
        <begin position="20"/>
        <end position="398"/>
    </location>
</feature>
<dbReference type="PANTHER" id="PTHR24255">
    <property type="entry name" value="COMPLEMENT COMPONENT 1, S SUBCOMPONENT-RELATED"/>
    <property type="match status" value="1"/>
</dbReference>
<evidence type="ECO:0000256" key="1">
    <source>
        <dbReference type="ARBA" id="ARBA00022825"/>
    </source>
</evidence>
<keyword evidence="4" id="KW-0472">Membrane</keyword>
<evidence type="ECO:0000259" key="6">
    <source>
        <dbReference type="PROSITE" id="PS01180"/>
    </source>
</evidence>
<dbReference type="SMART" id="SM00042">
    <property type="entry name" value="CUB"/>
    <property type="match status" value="1"/>
</dbReference>
<dbReference type="GO" id="GO:0004252">
    <property type="term" value="F:serine-type endopeptidase activity"/>
    <property type="evidence" value="ECO:0007669"/>
    <property type="project" value="TreeGrafter"/>
</dbReference>
<protein>
    <submittedName>
        <fullName evidence="8">Putative mannan-binding lectin serine protease 1</fullName>
    </submittedName>
</protein>
<dbReference type="Gene3D" id="2.60.120.740">
    <property type="match status" value="1"/>
</dbReference>
<keyword evidence="3" id="KW-0768">Sushi</keyword>
<name>A0A147BG24_IXORI</name>
<evidence type="ECO:0000256" key="5">
    <source>
        <dbReference type="SAM" id="SignalP"/>
    </source>
</evidence>
<dbReference type="CDD" id="cd22823">
    <property type="entry name" value="Gal_Rha_Lectin"/>
    <property type="match status" value="1"/>
</dbReference>
<keyword evidence="1" id="KW-0720">Serine protease</keyword>
<dbReference type="EMBL" id="GEGO01005693">
    <property type="protein sequence ID" value="JAR89711.1"/>
    <property type="molecule type" value="Transcribed_RNA"/>
</dbReference>
<dbReference type="Pfam" id="PF00431">
    <property type="entry name" value="CUB"/>
    <property type="match status" value="1"/>
</dbReference>
<evidence type="ECO:0000256" key="3">
    <source>
        <dbReference type="PROSITE-ProRule" id="PRU00302"/>
    </source>
</evidence>
<keyword evidence="1" id="KW-0378">Hydrolase</keyword>
<dbReference type="SUPFAM" id="SSF49854">
    <property type="entry name" value="Spermadhesin, CUB domain"/>
    <property type="match status" value="1"/>
</dbReference>
<dbReference type="PANTHER" id="PTHR24255:SF31">
    <property type="entry name" value="CUBILIN-LIKE PROTEIN"/>
    <property type="match status" value="1"/>
</dbReference>
<keyword evidence="2" id="KW-1015">Disulfide bond</keyword>
<accession>A0A147BG24</accession>
<reference evidence="8" key="1">
    <citation type="journal article" date="2018" name="PLoS Negl. Trop. Dis.">
        <title>Sialome diversity of ticks revealed by RNAseq of single tick salivary glands.</title>
        <authorList>
            <person name="Perner J."/>
            <person name="Kropackova S."/>
            <person name="Kopacek P."/>
            <person name="Ribeiro J.M."/>
        </authorList>
    </citation>
    <scope>NUCLEOTIDE SEQUENCE</scope>
    <source>
        <strain evidence="8">Siblings of single egg batch collected in Ceske Budejovice</strain>
        <tissue evidence="8">Salivary glands</tissue>
    </source>
</reference>
<feature type="domain" description="CUB" evidence="6">
    <location>
        <begin position="130"/>
        <end position="244"/>
    </location>
</feature>
<sequence>MKAGAALLLSCHGLLCAMGIVLETSHVCSRYEIRLRCDTDHLVAVHEAFFASGSQSQPWPATPDCGPKTRASDRPPCVEDLRQALNSRCSGAVHCLFVLSRDHADRRCRGDGSLVVRYRCLPEKRVNKLCSVPLRQREGYLSSPGFPHYYPALTDCVWHLEAAQGQTVHVQMLDVSMRRPAPGPQDCDQDLVSVSEGSNPLLVACGEELRNLRSVQSVSNRLEVRFRASEFVPNRGFLLRYRLVGCPTPGPPHQGYLVHRTPSSAEYKCCRDHVFADTLRDTRTLHCVDGNAWNDTVPDCTSRLELGLNGTLLAAEDDPGATDQALKHRSEMHFSSLADILVPCLIMGGLLLGNAVVVLVIFRLRKRRIARLRARLPTVALLADGESKEPPPAQRPQA</sequence>
<keyword evidence="4" id="KW-1133">Transmembrane helix</keyword>
<evidence type="ECO:0000259" key="7">
    <source>
        <dbReference type="PROSITE" id="PS50923"/>
    </source>
</evidence>
<dbReference type="GO" id="GO:0005615">
    <property type="term" value="C:extracellular space"/>
    <property type="evidence" value="ECO:0007669"/>
    <property type="project" value="TreeGrafter"/>
</dbReference>
<feature type="transmembrane region" description="Helical" evidence="4">
    <location>
        <begin position="340"/>
        <end position="362"/>
    </location>
</feature>
<comment type="caution">
    <text evidence="3">Lacks conserved residue(s) required for the propagation of feature annotation.</text>
</comment>
<dbReference type="InterPro" id="IPR035976">
    <property type="entry name" value="Sushi/SCR/CCP_sf"/>
</dbReference>
<organism evidence="8">
    <name type="scientific">Ixodes ricinus</name>
    <name type="common">Common tick</name>
    <name type="synonym">Acarus ricinus</name>
    <dbReference type="NCBI Taxonomy" id="34613"/>
    <lineage>
        <taxon>Eukaryota</taxon>
        <taxon>Metazoa</taxon>
        <taxon>Ecdysozoa</taxon>
        <taxon>Arthropoda</taxon>
        <taxon>Chelicerata</taxon>
        <taxon>Arachnida</taxon>
        <taxon>Acari</taxon>
        <taxon>Parasitiformes</taxon>
        <taxon>Ixodida</taxon>
        <taxon>Ixodoidea</taxon>
        <taxon>Ixodidae</taxon>
        <taxon>Ixodinae</taxon>
        <taxon>Ixodes</taxon>
    </lineage>
</organism>
<dbReference type="CDD" id="cd00041">
    <property type="entry name" value="CUB"/>
    <property type="match status" value="1"/>
</dbReference>
<keyword evidence="5" id="KW-0732">Signal</keyword>
<dbReference type="InterPro" id="IPR000859">
    <property type="entry name" value="CUB_dom"/>
</dbReference>
<feature type="signal peptide" evidence="5">
    <location>
        <begin position="1"/>
        <end position="19"/>
    </location>
</feature>
<dbReference type="SUPFAM" id="SSF57535">
    <property type="entry name" value="Complement control module/SCR domain"/>
    <property type="match status" value="1"/>
</dbReference>
<evidence type="ECO:0000313" key="8">
    <source>
        <dbReference type="EMBL" id="JAR89711.1"/>
    </source>
</evidence>
<dbReference type="InterPro" id="IPR043159">
    <property type="entry name" value="Lectin_gal-bd_sf"/>
</dbReference>
<feature type="domain" description="Sushi" evidence="7">
    <location>
        <begin position="244"/>
        <end position="302"/>
    </location>
</feature>
<dbReference type="Gene3D" id="2.60.120.290">
    <property type="entry name" value="Spermadhesin, CUB domain"/>
    <property type="match status" value="1"/>
</dbReference>
<evidence type="ECO:0000256" key="2">
    <source>
        <dbReference type="ARBA" id="ARBA00023157"/>
    </source>
</evidence>
<keyword evidence="4" id="KW-0812">Transmembrane</keyword>
<proteinExistence type="predicted"/>
<dbReference type="InterPro" id="IPR035914">
    <property type="entry name" value="Sperma_CUB_dom_sf"/>
</dbReference>
<dbReference type="AlphaFoldDB" id="A0A147BG24"/>
<keyword evidence="8" id="KW-0645">Protease</keyword>